<evidence type="ECO:0000313" key="1">
    <source>
        <dbReference type="EMBL" id="TQV68060.1"/>
    </source>
</evidence>
<comment type="caution">
    <text evidence="1">The sequence shown here is derived from an EMBL/GenBank/DDBJ whole genome shotgun (WGS) entry which is preliminary data.</text>
</comment>
<organism evidence="1 2">
    <name type="scientific">Exilibacterium tricleocarpae</name>
    <dbReference type="NCBI Taxonomy" id="2591008"/>
    <lineage>
        <taxon>Bacteria</taxon>
        <taxon>Pseudomonadati</taxon>
        <taxon>Pseudomonadota</taxon>
        <taxon>Gammaproteobacteria</taxon>
        <taxon>Cellvibrionales</taxon>
        <taxon>Cellvibrionaceae</taxon>
        <taxon>Exilibacterium</taxon>
    </lineage>
</organism>
<reference evidence="1 2" key="1">
    <citation type="submission" date="2019-06" db="EMBL/GenBank/DDBJ databases">
        <title>Whole genome sequence for Cellvibrionaceae sp. R142.</title>
        <authorList>
            <person name="Wang G."/>
        </authorList>
    </citation>
    <scope>NUCLEOTIDE SEQUENCE [LARGE SCALE GENOMIC DNA]</scope>
    <source>
        <strain evidence="1 2">R142</strain>
    </source>
</reference>
<dbReference type="PROSITE" id="PS51257">
    <property type="entry name" value="PROKAR_LIPOPROTEIN"/>
    <property type="match status" value="1"/>
</dbReference>
<gene>
    <name evidence="1" type="ORF">FKG94_24350</name>
</gene>
<dbReference type="PANTHER" id="PTHR36842:SF1">
    <property type="entry name" value="PROTEIN TOLB"/>
    <property type="match status" value="1"/>
</dbReference>
<dbReference type="Proteomes" id="UP000319732">
    <property type="component" value="Unassembled WGS sequence"/>
</dbReference>
<evidence type="ECO:0000313" key="2">
    <source>
        <dbReference type="Proteomes" id="UP000319732"/>
    </source>
</evidence>
<dbReference type="InterPro" id="IPR011042">
    <property type="entry name" value="6-blade_b-propeller_TolB-like"/>
</dbReference>
<name>A0A545SSV8_9GAMM</name>
<sequence length="594" mass="63592">MFEKSISFYRIAKLFFLLVGTLVVFGCGGGGGGGVTSPPAPSLSEAGGLLIFLANNVETEITDLYKATVDADSVAVRLSDNTVLEIADAAISPDGNFAAYKGRPDPLSPWQLYVVDIHNGGDSALVSIAGGEVVSYVWSGDSERLAYCVKVEGDPRSLYVVNRGDEKGGTRVSTHFVSDTCAWWGPNSEYVVYKSRSEALDPWVLYLAIGPDFDVVEDISSDDLSVDQVSWSPDSAEPKLAYTAGEQPGGFDRLYSFAVESFFTHEVSGDISEGFEEIAGSVADFKWSSDGNTLAFRADFGQEGAYELFIADFEGQDGFKVNPDFLPVEEENPVVEAMTIAATADAGAMVFSSVKRYNWAPNGTDIAYLVDQEEDGVDELYVFKSPADEPAKVSGGPVLTQKGEISDVRGFAWMPDGDALVYRAIHEAVGGAATTKLYRVDAGGAETSHLSDGLDQAPPDFEGIGNVWDFMVSADGAFVAYLAEREGVFRLYATESGGSDHMLVSEDLAQNDGDDGGDIVGDVIDFRWLPEPNAHQLVYLADDEVDTMYKVHGIDLGEDNNESFDLSGSLTGDDRALCVAVTGADGRACQVGEL</sequence>
<dbReference type="EMBL" id="VHSG01000031">
    <property type="protein sequence ID" value="TQV68060.1"/>
    <property type="molecule type" value="Genomic_DNA"/>
</dbReference>
<dbReference type="RefSeq" id="WP_142929563.1">
    <property type="nucleotide sequence ID" value="NZ_ML660108.1"/>
</dbReference>
<accession>A0A545SSV8</accession>
<dbReference type="OrthoDB" id="626010at2"/>
<protein>
    <recommendedName>
        <fullName evidence="3">S9 family peptidase</fullName>
    </recommendedName>
</protein>
<dbReference type="AlphaFoldDB" id="A0A545SSV8"/>
<keyword evidence="2" id="KW-1185">Reference proteome</keyword>
<dbReference type="PANTHER" id="PTHR36842">
    <property type="entry name" value="PROTEIN TOLB HOMOLOG"/>
    <property type="match status" value="1"/>
</dbReference>
<dbReference type="Gene3D" id="2.120.10.30">
    <property type="entry name" value="TolB, C-terminal domain"/>
    <property type="match status" value="3"/>
</dbReference>
<dbReference type="SUPFAM" id="SSF82171">
    <property type="entry name" value="DPP6 N-terminal domain-like"/>
    <property type="match status" value="1"/>
</dbReference>
<proteinExistence type="predicted"/>
<evidence type="ECO:0008006" key="3">
    <source>
        <dbReference type="Google" id="ProtNLM"/>
    </source>
</evidence>